<reference evidence="1 2" key="1">
    <citation type="submission" date="2023-07" db="EMBL/GenBank/DDBJ databases">
        <title>Comparative genomics of wheat-associated soil bacteria to identify genetic determinants of phenazine resistance.</title>
        <authorList>
            <person name="Mouncey N."/>
        </authorList>
    </citation>
    <scope>NUCLEOTIDE SEQUENCE [LARGE SCALE GENOMIC DNA]</scope>
    <source>
        <strain evidence="1 2">W4I11</strain>
    </source>
</reference>
<comment type="caution">
    <text evidence="1">The sequence shown here is derived from an EMBL/GenBank/DDBJ whole genome shotgun (WGS) entry which is preliminary data.</text>
</comment>
<proteinExistence type="predicted"/>
<dbReference type="Proteomes" id="UP001237780">
    <property type="component" value="Unassembled WGS sequence"/>
</dbReference>
<sequence>MSEGLGSANEAASAPSGQSDWNSLISTPAKLVHPERIVACYDGVISSDVAAQLQASRRVQRQLTSLLMDRFALPELPAPMSIDPADVHLISIPADQIAALIPLAGAVLWAQFLASEIRTNEVTGIKRRIGEVAFQAALANRDLAGNLPSPDSLDALEANLEADGYRCLASWHAALPAAIGAWARLKHANDRSLIPFPDAKQRALGAAIMRRLVVNPDSSPAQEAV</sequence>
<name>A0ABU0S729_9HYPH</name>
<accession>A0ABU0S729</accession>
<organism evidence="1 2">
    <name type="scientific">Phyllobacterium ifriqiyense</name>
    <dbReference type="NCBI Taxonomy" id="314238"/>
    <lineage>
        <taxon>Bacteria</taxon>
        <taxon>Pseudomonadati</taxon>
        <taxon>Pseudomonadota</taxon>
        <taxon>Alphaproteobacteria</taxon>
        <taxon>Hyphomicrobiales</taxon>
        <taxon>Phyllobacteriaceae</taxon>
        <taxon>Phyllobacterium</taxon>
    </lineage>
</organism>
<keyword evidence="2" id="KW-1185">Reference proteome</keyword>
<gene>
    <name evidence="1" type="ORF">QFZ34_000917</name>
</gene>
<protein>
    <recommendedName>
        <fullName evidence="3">Type III secretion protein</fullName>
    </recommendedName>
</protein>
<evidence type="ECO:0000313" key="1">
    <source>
        <dbReference type="EMBL" id="MDQ0995740.1"/>
    </source>
</evidence>
<dbReference type="RefSeq" id="WP_307277438.1">
    <property type="nucleotide sequence ID" value="NZ_JAUSZT010000002.1"/>
</dbReference>
<evidence type="ECO:0000313" key="2">
    <source>
        <dbReference type="Proteomes" id="UP001237780"/>
    </source>
</evidence>
<evidence type="ECO:0008006" key="3">
    <source>
        <dbReference type="Google" id="ProtNLM"/>
    </source>
</evidence>
<dbReference type="EMBL" id="JAUSZT010000002">
    <property type="protein sequence ID" value="MDQ0995740.1"/>
    <property type="molecule type" value="Genomic_DNA"/>
</dbReference>